<gene>
    <name evidence="2" type="ORF">FHR34_005911</name>
</gene>
<evidence type="ECO:0000256" key="1">
    <source>
        <dbReference type="SAM" id="MobiDB-lite"/>
    </source>
</evidence>
<accession>A0A7W7R875</accession>
<protein>
    <submittedName>
        <fullName evidence="2">Uncharacterized protein</fullName>
    </submittedName>
</protein>
<dbReference type="RefSeq" id="WP_184940683.1">
    <property type="nucleotide sequence ID" value="NZ_JACHJV010000001.1"/>
</dbReference>
<name>A0A7W7R875_KITKI</name>
<proteinExistence type="predicted"/>
<reference evidence="2 3" key="1">
    <citation type="submission" date="2020-08" db="EMBL/GenBank/DDBJ databases">
        <title>Sequencing the genomes of 1000 actinobacteria strains.</title>
        <authorList>
            <person name="Klenk H.-P."/>
        </authorList>
    </citation>
    <scope>NUCLEOTIDE SEQUENCE [LARGE SCALE GENOMIC DNA]</scope>
    <source>
        <strain evidence="2 3">DSM 41654</strain>
    </source>
</reference>
<evidence type="ECO:0000313" key="2">
    <source>
        <dbReference type="EMBL" id="MBB4926918.1"/>
    </source>
</evidence>
<keyword evidence="3" id="KW-1185">Reference proteome</keyword>
<sequence>MSGPVKQGPGAGQPETAGLGKTLEIGREWAGSKRNRQWAHPLEGRTIWSHCLWIGNAVQALPGSFTPSGEHGPACCRGADLPQIASVHTEVGSFTVYGERLAGERTTAVLSAGLSLLADTQHLSLPVLSGGRILLTNGRPHDHPVLVADESWDADQCSVDLLAVSSGVVLRAWYAVLEEHAADSGAPQPIRAFEPTAQLLAACLEFEHCMRRLEMPLDGALRRGLVERRDRVGEFLFANSPDLIFTDSPNESIVAELVSYHYPYWNRSYFPFHSPWDTWRVKKSGGGIE</sequence>
<comment type="caution">
    <text evidence="2">The sequence shown here is derived from an EMBL/GenBank/DDBJ whole genome shotgun (WGS) entry which is preliminary data.</text>
</comment>
<evidence type="ECO:0000313" key="3">
    <source>
        <dbReference type="Proteomes" id="UP000540506"/>
    </source>
</evidence>
<organism evidence="2 3">
    <name type="scientific">Kitasatospora kifunensis</name>
    <name type="common">Streptomyces kifunensis</name>
    <dbReference type="NCBI Taxonomy" id="58351"/>
    <lineage>
        <taxon>Bacteria</taxon>
        <taxon>Bacillati</taxon>
        <taxon>Actinomycetota</taxon>
        <taxon>Actinomycetes</taxon>
        <taxon>Kitasatosporales</taxon>
        <taxon>Streptomycetaceae</taxon>
        <taxon>Kitasatospora</taxon>
    </lineage>
</organism>
<dbReference type="EMBL" id="JACHJV010000001">
    <property type="protein sequence ID" value="MBB4926918.1"/>
    <property type="molecule type" value="Genomic_DNA"/>
</dbReference>
<dbReference type="Proteomes" id="UP000540506">
    <property type="component" value="Unassembled WGS sequence"/>
</dbReference>
<feature type="region of interest" description="Disordered" evidence="1">
    <location>
        <begin position="1"/>
        <end position="20"/>
    </location>
</feature>
<dbReference type="AlphaFoldDB" id="A0A7W7R875"/>